<dbReference type="InterPro" id="IPR052909">
    <property type="entry name" value="Transposase_6_like"/>
</dbReference>
<dbReference type="Pfam" id="PF13340">
    <property type="entry name" value="DUF4096"/>
    <property type="match status" value="1"/>
</dbReference>
<sequence length="92" mass="10539">MDELSLRLVPDELWGLVEPLVPPAKERPQGGWMSRVDDRKVFTAIVFVLTGGCAWPPSVRVKVPTAHRRFSEWTEADLWRRLHQAVLDEFGS</sequence>
<reference evidence="3" key="1">
    <citation type="submission" date="2016-10" db="EMBL/GenBank/DDBJ databases">
        <authorList>
            <person name="Varghese N."/>
            <person name="Submissions S."/>
        </authorList>
    </citation>
    <scope>NUCLEOTIDE SEQUENCE [LARGE SCALE GENOMIC DNA]</scope>
    <source>
        <strain evidence="3">CGMCC 4.3530</strain>
    </source>
</reference>
<evidence type="ECO:0000313" key="2">
    <source>
        <dbReference type="EMBL" id="SDZ07571.1"/>
    </source>
</evidence>
<dbReference type="InterPro" id="IPR025161">
    <property type="entry name" value="IS402-like_dom"/>
</dbReference>
<organism evidence="2 3">
    <name type="scientific">Saccharopolyspora shandongensis</name>
    <dbReference type="NCBI Taxonomy" id="418495"/>
    <lineage>
        <taxon>Bacteria</taxon>
        <taxon>Bacillati</taxon>
        <taxon>Actinomycetota</taxon>
        <taxon>Actinomycetes</taxon>
        <taxon>Pseudonocardiales</taxon>
        <taxon>Pseudonocardiaceae</taxon>
        <taxon>Saccharopolyspora</taxon>
    </lineage>
</organism>
<dbReference type="Proteomes" id="UP000199529">
    <property type="component" value="Unassembled WGS sequence"/>
</dbReference>
<gene>
    <name evidence="2" type="ORF">SAMN05216215_104542</name>
</gene>
<dbReference type="STRING" id="418495.SAMN05216215_104542"/>
<evidence type="ECO:0000259" key="1">
    <source>
        <dbReference type="Pfam" id="PF13340"/>
    </source>
</evidence>
<protein>
    <submittedName>
        <fullName evidence="2">Putative transposase of IS4/5 family</fullName>
    </submittedName>
</protein>
<dbReference type="PANTHER" id="PTHR46637:SF1">
    <property type="entry name" value="BLL5188 PROTEIN"/>
    <property type="match status" value="1"/>
</dbReference>
<name>A0A1H3Q316_9PSEU</name>
<dbReference type="PANTHER" id="PTHR46637">
    <property type="entry name" value="TIS1421-TRANSPOSASE PROTEIN A"/>
    <property type="match status" value="1"/>
</dbReference>
<evidence type="ECO:0000313" key="3">
    <source>
        <dbReference type="Proteomes" id="UP000199529"/>
    </source>
</evidence>
<keyword evidence="3" id="KW-1185">Reference proteome</keyword>
<feature type="domain" description="Insertion element IS402-like" evidence="1">
    <location>
        <begin position="10"/>
        <end position="83"/>
    </location>
</feature>
<dbReference type="AlphaFoldDB" id="A0A1H3Q316"/>
<proteinExistence type="predicted"/>
<dbReference type="EMBL" id="FNOK01000045">
    <property type="protein sequence ID" value="SDZ07571.1"/>
    <property type="molecule type" value="Genomic_DNA"/>
</dbReference>
<accession>A0A1H3Q316</accession>